<keyword evidence="4" id="KW-0479">Metal-binding</keyword>
<dbReference type="InterPro" id="IPR008949">
    <property type="entry name" value="Isoprenoid_synthase_dom_sf"/>
</dbReference>
<dbReference type="Proteomes" id="UP001147695">
    <property type="component" value="Unassembled WGS sequence"/>
</dbReference>
<keyword evidence="3 4" id="KW-0460">Magnesium</keyword>
<dbReference type="InterPro" id="IPR034686">
    <property type="entry name" value="Terpene_cyclase-like_2"/>
</dbReference>
<protein>
    <recommendedName>
        <fullName evidence="4">Terpene synthase</fullName>
        <ecNumber evidence="4">4.2.3.-</ecNumber>
    </recommendedName>
</protein>
<reference evidence="5" key="1">
    <citation type="submission" date="2022-12" db="EMBL/GenBank/DDBJ databases">
        <authorList>
            <person name="Petersen C."/>
        </authorList>
    </citation>
    <scope>NUCLEOTIDE SEQUENCE</scope>
    <source>
        <strain evidence="5">IBT 35673</strain>
    </source>
</reference>
<evidence type="ECO:0000256" key="4">
    <source>
        <dbReference type="RuleBase" id="RU366034"/>
    </source>
</evidence>
<comment type="caution">
    <text evidence="5">The sequence shown here is derived from an EMBL/GenBank/DDBJ whole genome shotgun (WGS) entry which is preliminary data.</text>
</comment>
<dbReference type="PANTHER" id="PTHR35201">
    <property type="entry name" value="TERPENE SYNTHASE"/>
    <property type="match status" value="1"/>
</dbReference>
<reference evidence="5" key="2">
    <citation type="journal article" date="2023" name="IMA Fungus">
        <title>Comparative genomic study of the Penicillium genus elucidates a diverse pangenome and 15 lateral gene transfer events.</title>
        <authorList>
            <person name="Petersen C."/>
            <person name="Sorensen T."/>
            <person name="Nielsen M.R."/>
            <person name="Sondergaard T.E."/>
            <person name="Sorensen J.L."/>
            <person name="Fitzpatrick D.A."/>
            <person name="Frisvad J.C."/>
            <person name="Nielsen K.L."/>
        </authorList>
    </citation>
    <scope>NUCLEOTIDE SEQUENCE</scope>
    <source>
        <strain evidence="5">IBT 35673</strain>
    </source>
</reference>
<dbReference type="AlphaFoldDB" id="A0A9W9R2K8"/>
<proteinExistence type="inferred from homology"/>
<dbReference type="EC" id="4.2.3.-" evidence="4"/>
<evidence type="ECO:0000256" key="2">
    <source>
        <dbReference type="ARBA" id="ARBA00006333"/>
    </source>
</evidence>
<dbReference type="SUPFAM" id="SSF48576">
    <property type="entry name" value="Terpenoid synthases"/>
    <property type="match status" value="1"/>
</dbReference>
<evidence type="ECO:0000256" key="3">
    <source>
        <dbReference type="ARBA" id="ARBA00022842"/>
    </source>
</evidence>
<dbReference type="PANTHER" id="PTHR35201:SF4">
    <property type="entry name" value="BETA-PINACENE SYNTHASE-RELATED"/>
    <property type="match status" value="1"/>
</dbReference>
<evidence type="ECO:0000256" key="1">
    <source>
        <dbReference type="ARBA" id="ARBA00001946"/>
    </source>
</evidence>
<dbReference type="Pfam" id="PF19086">
    <property type="entry name" value="Terpene_syn_C_2"/>
    <property type="match status" value="1"/>
</dbReference>
<dbReference type="GO" id="GO:0010333">
    <property type="term" value="F:terpene synthase activity"/>
    <property type="evidence" value="ECO:0007669"/>
    <property type="project" value="InterPro"/>
</dbReference>
<accession>A0A9W9R2K8</accession>
<evidence type="ECO:0000313" key="6">
    <source>
        <dbReference type="Proteomes" id="UP001147695"/>
    </source>
</evidence>
<gene>
    <name evidence="5" type="ORF">N7452_001556</name>
</gene>
<keyword evidence="4" id="KW-0456">Lyase</keyword>
<dbReference type="EMBL" id="JAPZBQ010000001">
    <property type="protein sequence ID" value="KAJ5352582.1"/>
    <property type="molecule type" value="Genomic_DNA"/>
</dbReference>
<name>A0A9W9R2K8_PENBR</name>
<organism evidence="5 6">
    <name type="scientific">Penicillium brevicompactum</name>
    <dbReference type="NCBI Taxonomy" id="5074"/>
    <lineage>
        <taxon>Eukaryota</taxon>
        <taxon>Fungi</taxon>
        <taxon>Dikarya</taxon>
        <taxon>Ascomycota</taxon>
        <taxon>Pezizomycotina</taxon>
        <taxon>Eurotiomycetes</taxon>
        <taxon>Eurotiomycetidae</taxon>
        <taxon>Eurotiales</taxon>
        <taxon>Aspergillaceae</taxon>
        <taxon>Penicillium</taxon>
    </lineage>
</organism>
<evidence type="ECO:0000313" key="5">
    <source>
        <dbReference type="EMBL" id="KAJ5352582.1"/>
    </source>
</evidence>
<sequence length="323" mass="37057">MATFTGATAHASLRQSILGQKVTIPSIYKTFPDWKPRLHEYYERARDEVLDPWIEKWVIDKRTMKALKTADFGVFAAVWCPDAPFDVLCTAAKYFAWHDEILASEYRAASLQYFKFSLLGEGLAPDLSCFDIDLQNGLECWNEIGEHICQVSSRSTREVLCDEMIRYVGSLNNVDSIFSAHGTPTIEQYWERREATAAAHCVIATLPFLYGVEIDREDVRSESMQKLWRHTSYFVHITNDMLSFRKEVNDDQIENLIPVLMLNREVGCNTAMSRAYQLLQNEADGFHEAEAQLDRKSQGKSKVISDMFREGCLNVAMGLTHWR</sequence>
<comment type="cofactor">
    <cofactor evidence="1 4">
        <name>Mg(2+)</name>
        <dbReference type="ChEBI" id="CHEBI:18420"/>
    </cofactor>
</comment>
<dbReference type="GO" id="GO:0008299">
    <property type="term" value="P:isoprenoid biosynthetic process"/>
    <property type="evidence" value="ECO:0007669"/>
    <property type="project" value="UniProtKB-ARBA"/>
</dbReference>
<comment type="similarity">
    <text evidence="2 4">Belongs to the terpene synthase family.</text>
</comment>
<dbReference type="GO" id="GO:0046872">
    <property type="term" value="F:metal ion binding"/>
    <property type="evidence" value="ECO:0007669"/>
    <property type="project" value="UniProtKB-KW"/>
</dbReference>
<dbReference type="Gene3D" id="1.10.600.10">
    <property type="entry name" value="Farnesyl Diphosphate Synthase"/>
    <property type="match status" value="1"/>
</dbReference>